<dbReference type="SUPFAM" id="SSF53098">
    <property type="entry name" value="Ribonuclease H-like"/>
    <property type="match status" value="1"/>
</dbReference>
<dbReference type="InterPro" id="IPR014718">
    <property type="entry name" value="GH-type_carb-bd"/>
</dbReference>
<comment type="caution">
    <text evidence="12">The sequence shown here is derived from an EMBL/GenBank/DDBJ whole genome shotgun (WGS) entry which is preliminary data.</text>
</comment>
<keyword evidence="2" id="KW-0808">Transferase</keyword>
<dbReference type="InterPro" id="IPR008183">
    <property type="entry name" value="Aldose_1/G6P_1-epimerase"/>
</dbReference>
<evidence type="ECO:0000256" key="4">
    <source>
        <dbReference type="ARBA" id="ARBA00022722"/>
    </source>
</evidence>
<dbReference type="PANTHER" id="PTHR10091">
    <property type="entry name" value="ALDOSE-1-EPIMERASE"/>
    <property type="match status" value="1"/>
</dbReference>
<proteinExistence type="inferred from homology"/>
<dbReference type="InterPro" id="IPR011013">
    <property type="entry name" value="Gal_mutarotase_sf_dom"/>
</dbReference>
<dbReference type="Pfam" id="PF17921">
    <property type="entry name" value="Integrase_H2C2"/>
    <property type="match status" value="1"/>
</dbReference>
<dbReference type="InterPro" id="IPR043502">
    <property type="entry name" value="DNA/RNA_pol_sf"/>
</dbReference>
<dbReference type="GO" id="GO:0004034">
    <property type="term" value="F:aldose 1-epimerase activity"/>
    <property type="evidence" value="ECO:0007669"/>
    <property type="project" value="TreeGrafter"/>
</dbReference>
<dbReference type="PANTHER" id="PTHR10091:SF0">
    <property type="entry name" value="GALACTOSE MUTAROTASE"/>
    <property type="match status" value="1"/>
</dbReference>
<evidence type="ECO:0000313" key="13">
    <source>
        <dbReference type="Proteomes" id="UP000265515"/>
    </source>
</evidence>
<evidence type="ECO:0000256" key="5">
    <source>
        <dbReference type="ARBA" id="ARBA00022759"/>
    </source>
</evidence>
<keyword evidence="7" id="KW-0695">RNA-directed DNA polymerase</keyword>
<keyword evidence="4" id="KW-0540">Nuclease</keyword>
<keyword evidence="5" id="KW-0255">Endonuclease</keyword>
<evidence type="ECO:0000256" key="9">
    <source>
        <dbReference type="ARBA" id="ARBA00023277"/>
    </source>
</evidence>
<name>A0A388M538_CHABU</name>
<evidence type="ECO:0008006" key="14">
    <source>
        <dbReference type="Google" id="ProtNLM"/>
    </source>
</evidence>
<dbReference type="OrthoDB" id="7699516at2759"/>
<keyword evidence="3" id="KW-0548">Nucleotidyltransferase</keyword>
<evidence type="ECO:0000259" key="10">
    <source>
        <dbReference type="Pfam" id="PF17917"/>
    </source>
</evidence>
<dbReference type="InterPro" id="IPR041588">
    <property type="entry name" value="Integrase_H2C2"/>
</dbReference>
<evidence type="ECO:0000256" key="7">
    <source>
        <dbReference type="ARBA" id="ARBA00022918"/>
    </source>
</evidence>
<dbReference type="Gene3D" id="1.10.340.70">
    <property type="match status" value="1"/>
</dbReference>
<accession>A0A388M538</accession>
<evidence type="ECO:0000256" key="2">
    <source>
        <dbReference type="ARBA" id="ARBA00022679"/>
    </source>
</evidence>
<dbReference type="GO" id="GO:0004519">
    <property type="term" value="F:endonuclease activity"/>
    <property type="evidence" value="ECO:0007669"/>
    <property type="project" value="UniProtKB-KW"/>
</dbReference>
<sequence length="862" mass="96108">MLRLRPSVARDTVLGFDDPLPYEDGTSPSCGAIVGRVANRIANAQFELDGVVYHLDQNNGNNTLHGGFIGFGRRLWKHEGFVTEKGASARFTYHSLDDEEGFPGTLDVVTTYTVLKSGEFTVEMTATAGGNSTPVNLVNHTYWNLAGHDSGDVREHWVVLNADSYTPTDSELIPTGKIDPVAGTPLDFTNEHQIGDTIDEAGGYDNNYVINKHKKPLDGKWPGLLEDVKDVVLAVEVSSPAKDLSLEIYTNAPGVQFYTASPDPAAAAATAAAAASGGAGTSGTVAAPGPDPAMAGPGGNFAYIDRKAAQIPSKYDGKDDVESWINSMWSYFDVLGTPPSTQSSILGTNVEPVVRGFLETQAVQLGYKRIDLNKWLKAMPTTALEDLLIKQYADPHAAAKARVKLDKLKHSKWTDTMHSLQQYVSKIFATPDLEMTAQSCLDVIKDPKLTFVVTTDASLYGIGAVLQQDDGDGLRPLEFYSKHMPIHKVAASTYMRELYALREALDHWKHYLLGRHFKVFSDHETLKWIQTEVNPSTTLTRWLHEIDVYDFELKHKKGCYNRVADALSRHPEYMTCLVGSYDLRKNLKEELIEHTAKDPELSPILEQIRADPSSQPDFHECKGLLFRRYGKHDRLCVPNHEPIMTHFLDLAHGRSGHFGVEKTYGNLLEKFVWPGMKRMAQRFVAECEVCQRIKPSRQKPYGLLHPLPIPDGPGESVSIDFTDMGKKSRNGYSQVMVIVDRFSKFLNLIPLPPHAPIDLVIDEFNKRYAVAFAEFYSVPSAQDFPNAINQPNFPSSVLRPGEVYVHAMLCRWGKEGRGGEGQKFEWSPLWQFLAELVRISFKNLVLEMLMVVVFHLRRTDPT</sequence>
<gene>
    <name evidence="12" type="ORF">CBR_g49415</name>
</gene>
<evidence type="ECO:0000256" key="8">
    <source>
        <dbReference type="ARBA" id="ARBA00023235"/>
    </source>
</evidence>
<dbReference type="EMBL" id="BFEA01000750">
    <property type="protein sequence ID" value="GBG89625.1"/>
    <property type="molecule type" value="Genomic_DNA"/>
</dbReference>
<dbReference type="GO" id="GO:0003964">
    <property type="term" value="F:RNA-directed DNA polymerase activity"/>
    <property type="evidence" value="ECO:0007669"/>
    <property type="project" value="UniProtKB-KW"/>
</dbReference>
<dbReference type="InterPro" id="IPR047215">
    <property type="entry name" value="Galactose_mutarotase-like"/>
</dbReference>
<dbReference type="Pfam" id="PF17917">
    <property type="entry name" value="RT_RNaseH"/>
    <property type="match status" value="1"/>
</dbReference>
<keyword evidence="9" id="KW-0119">Carbohydrate metabolism</keyword>
<dbReference type="SUPFAM" id="SSF74650">
    <property type="entry name" value="Galactose mutarotase-like"/>
    <property type="match status" value="1"/>
</dbReference>
<dbReference type="STRING" id="69332.A0A388M538"/>
<feature type="domain" description="Integrase zinc-binding" evidence="11">
    <location>
        <begin position="647"/>
        <end position="696"/>
    </location>
</feature>
<evidence type="ECO:0000256" key="6">
    <source>
        <dbReference type="ARBA" id="ARBA00022801"/>
    </source>
</evidence>
<dbReference type="AlphaFoldDB" id="A0A388M538"/>
<dbReference type="CDD" id="cd09274">
    <property type="entry name" value="RNase_HI_RT_Ty3"/>
    <property type="match status" value="1"/>
</dbReference>
<evidence type="ECO:0000259" key="11">
    <source>
        <dbReference type="Pfam" id="PF17921"/>
    </source>
</evidence>
<dbReference type="GO" id="GO:0030246">
    <property type="term" value="F:carbohydrate binding"/>
    <property type="evidence" value="ECO:0007669"/>
    <property type="project" value="InterPro"/>
</dbReference>
<dbReference type="Proteomes" id="UP000265515">
    <property type="component" value="Unassembled WGS sequence"/>
</dbReference>
<protein>
    <recommendedName>
        <fullName evidence="14">Integrase catalytic domain-containing protein</fullName>
    </recommendedName>
</protein>
<keyword evidence="6" id="KW-0378">Hydrolase</keyword>
<dbReference type="Gramene" id="GBG89625">
    <property type="protein sequence ID" value="GBG89625"/>
    <property type="gene ID" value="CBR_g49415"/>
</dbReference>
<dbReference type="Gene3D" id="2.70.98.10">
    <property type="match status" value="1"/>
</dbReference>
<evidence type="ECO:0000313" key="12">
    <source>
        <dbReference type="EMBL" id="GBG89625.1"/>
    </source>
</evidence>
<dbReference type="SUPFAM" id="SSF56672">
    <property type="entry name" value="DNA/RNA polymerases"/>
    <property type="match status" value="1"/>
</dbReference>
<dbReference type="GO" id="GO:0006006">
    <property type="term" value="P:glucose metabolic process"/>
    <property type="evidence" value="ECO:0007669"/>
    <property type="project" value="TreeGrafter"/>
</dbReference>
<organism evidence="12 13">
    <name type="scientific">Chara braunii</name>
    <name type="common">Braun's stonewort</name>
    <dbReference type="NCBI Taxonomy" id="69332"/>
    <lineage>
        <taxon>Eukaryota</taxon>
        <taxon>Viridiplantae</taxon>
        <taxon>Streptophyta</taxon>
        <taxon>Charophyceae</taxon>
        <taxon>Charales</taxon>
        <taxon>Characeae</taxon>
        <taxon>Chara</taxon>
    </lineage>
</organism>
<dbReference type="GO" id="GO:0033499">
    <property type="term" value="P:galactose catabolic process via UDP-galactose, Leloir pathway"/>
    <property type="evidence" value="ECO:0007669"/>
    <property type="project" value="TreeGrafter"/>
</dbReference>
<dbReference type="CDD" id="cd09019">
    <property type="entry name" value="galactose_mutarotase_like"/>
    <property type="match status" value="1"/>
</dbReference>
<feature type="domain" description="Reverse transcriptase RNase H-like" evidence="10">
    <location>
        <begin position="446"/>
        <end position="547"/>
    </location>
</feature>
<comment type="similarity">
    <text evidence="1">Belongs to the aldose epimerase family.</text>
</comment>
<reference evidence="12 13" key="1">
    <citation type="journal article" date="2018" name="Cell">
        <title>The Chara Genome: Secondary Complexity and Implications for Plant Terrestrialization.</title>
        <authorList>
            <person name="Nishiyama T."/>
            <person name="Sakayama H."/>
            <person name="Vries J.D."/>
            <person name="Buschmann H."/>
            <person name="Saint-Marcoux D."/>
            <person name="Ullrich K.K."/>
            <person name="Haas F.B."/>
            <person name="Vanderstraeten L."/>
            <person name="Becker D."/>
            <person name="Lang D."/>
            <person name="Vosolsobe S."/>
            <person name="Rombauts S."/>
            <person name="Wilhelmsson P.K.I."/>
            <person name="Janitza P."/>
            <person name="Kern R."/>
            <person name="Heyl A."/>
            <person name="Rumpler F."/>
            <person name="Villalobos L.I.A.C."/>
            <person name="Clay J.M."/>
            <person name="Skokan R."/>
            <person name="Toyoda A."/>
            <person name="Suzuki Y."/>
            <person name="Kagoshima H."/>
            <person name="Schijlen E."/>
            <person name="Tajeshwar N."/>
            <person name="Catarino B."/>
            <person name="Hetherington A.J."/>
            <person name="Saltykova A."/>
            <person name="Bonnot C."/>
            <person name="Breuninger H."/>
            <person name="Symeonidi A."/>
            <person name="Radhakrishnan G.V."/>
            <person name="Van Nieuwerburgh F."/>
            <person name="Deforce D."/>
            <person name="Chang C."/>
            <person name="Karol K.G."/>
            <person name="Hedrich R."/>
            <person name="Ulvskov P."/>
            <person name="Glockner G."/>
            <person name="Delwiche C.F."/>
            <person name="Petrasek J."/>
            <person name="Van de Peer Y."/>
            <person name="Friml J."/>
            <person name="Beilby M."/>
            <person name="Dolan L."/>
            <person name="Kohara Y."/>
            <person name="Sugano S."/>
            <person name="Fujiyama A."/>
            <person name="Delaux P.-M."/>
            <person name="Quint M."/>
            <person name="TheiBen G."/>
            <person name="Hagemann M."/>
            <person name="Harholt J."/>
            <person name="Dunand C."/>
            <person name="Zachgo S."/>
            <person name="Langdale J."/>
            <person name="Maumus F."/>
            <person name="Straeten D.V.D."/>
            <person name="Gould S.B."/>
            <person name="Rensing S.A."/>
        </authorList>
    </citation>
    <scope>NUCLEOTIDE SEQUENCE [LARGE SCALE GENOMIC DNA]</scope>
    <source>
        <strain evidence="12 13">S276</strain>
    </source>
</reference>
<keyword evidence="13" id="KW-1185">Reference proteome</keyword>
<dbReference type="InterPro" id="IPR041373">
    <property type="entry name" value="RT_RNaseH"/>
</dbReference>
<evidence type="ECO:0000256" key="3">
    <source>
        <dbReference type="ARBA" id="ARBA00022695"/>
    </source>
</evidence>
<dbReference type="Pfam" id="PF01263">
    <property type="entry name" value="Aldose_epim"/>
    <property type="match status" value="1"/>
</dbReference>
<dbReference type="GO" id="GO:0016787">
    <property type="term" value="F:hydrolase activity"/>
    <property type="evidence" value="ECO:0007669"/>
    <property type="project" value="UniProtKB-KW"/>
</dbReference>
<evidence type="ECO:0000256" key="1">
    <source>
        <dbReference type="ARBA" id="ARBA00006206"/>
    </source>
</evidence>
<keyword evidence="8" id="KW-0413">Isomerase</keyword>
<dbReference type="InterPro" id="IPR012337">
    <property type="entry name" value="RNaseH-like_sf"/>
</dbReference>